<dbReference type="Pfam" id="PF02021">
    <property type="entry name" value="UPF0102"/>
    <property type="match status" value="1"/>
</dbReference>
<name>A0A9X7W4F0_9BACL</name>
<dbReference type="InterPro" id="IPR011856">
    <property type="entry name" value="tRNA_endonuc-like_dom_sf"/>
</dbReference>
<dbReference type="SUPFAM" id="SSF52980">
    <property type="entry name" value="Restriction endonuclease-like"/>
    <property type="match status" value="1"/>
</dbReference>
<comment type="similarity">
    <text evidence="1">Belongs to the UPF0102 family.</text>
</comment>
<evidence type="ECO:0000313" key="3">
    <source>
        <dbReference type="Proteomes" id="UP000663505"/>
    </source>
</evidence>
<dbReference type="EMBL" id="CP071182">
    <property type="protein sequence ID" value="QSO49553.1"/>
    <property type="molecule type" value="Genomic_DNA"/>
</dbReference>
<dbReference type="InterPro" id="IPR011335">
    <property type="entry name" value="Restrct_endonuc-II-like"/>
</dbReference>
<dbReference type="PANTHER" id="PTHR34039">
    <property type="entry name" value="UPF0102 PROTEIN YRAN"/>
    <property type="match status" value="1"/>
</dbReference>
<dbReference type="KEGG" id="afx:JZ786_12035"/>
<sequence>MGEDFAARYLRSSLGWEIVLRNWRCAAGELDIVAMDGDCLVVVEVRTRRGVEPGAVVEAVNSRKLRQLYRVIRFFMAQFHEYTEHPIRVDVVALRLSGINILELVHVRNALMVDSIGSVRG</sequence>
<dbReference type="InterPro" id="IPR003509">
    <property type="entry name" value="UPF0102_YraN-like"/>
</dbReference>
<evidence type="ECO:0000313" key="2">
    <source>
        <dbReference type="EMBL" id="QSO49553.1"/>
    </source>
</evidence>
<organism evidence="2 3">
    <name type="scientific">Alicyclobacillus mengziensis</name>
    <dbReference type="NCBI Taxonomy" id="2931921"/>
    <lineage>
        <taxon>Bacteria</taxon>
        <taxon>Bacillati</taxon>
        <taxon>Bacillota</taxon>
        <taxon>Bacilli</taxon>
        <taxon>Bacillales</taxon>
        <taxon>Alicyclobacillaceae</taxon>
        <taxon>Alicyclobacillus</taxon>
    </lineage>
</organism>
<dbReference type="RefSeq" id="WP_206658862.1">
    <property type="nucleotide sequence ID" value="NZ_CP071182.1"/>
</dbReference>
<reference evidence="2 3" key="1">
    <citation type="submission" date="2021-02" db="EMBL/GenBank/DDBJ databases">
        <title>Alicyclobacillus curvatus sp. nov. and Alicyclobacillus mengziensis sp. nov., two acidophilic bacteria isolated from acid mine drainage.</title>
        <authorList>
            <person name="Huang Y."/>
        </authorList>
    </citation>
    <scope>NUCLEOTIDE SEQUENCE [LARGE SCALE GENOMIC DNA]</scope>
    <source>
        <strain evidence="2 3">S30H14</strain>
    </source>
</reference>
<dbReference type="AlphaFoldDB" id="A0A9X7W4F0"/>
<protein>
    <submittedName>
        <fullName evidence="2">YraN family protein</fullName>
    </submittedName>
</protein>
<dbReference type="Proteomes" id="UP000663505">
    <property type="component" value="Chromosome"/>
</dbReference>
<keyword evidence="3" id="KW-1185">Reference proteome</keyword>
<evidence type="ECO:0000256" key="1">
    <source>
        <dbReference type="ARBA" id="ARBA00006738"/>
    </source>
</evidence>
<dbReference type="GO" id="GO:0003676">
    <property type="term" value="F:nucleic acid binding"/>
    <property type="evidence" value="ECO:0007669"/>
    <property type="project" value="InterPro"/>
</dbReference>
<accession>A0A9X7W4F0</accession>
<gene>
    <name evidence="2" type="ORF">JZ786_12035</name>
</gene>
<dbReference type="PANTHER" id="PTHR34039:SF1">
    <property type="entry name" value="UPF0102 PROTEIN YRAN"/>
    <property type="match status" value="1"/>
</dbReference>
<proteinExistence type="inferred from homology"/>
<dbReference type="Gene3D" id="3.40.1350.10">
    <property type="match status" value="1"/>
</dbReference>